<evidence type="ECO:0000313" key="2">
    <source>
        <dbReference type="EMBL" id="KAE8315446.1"/>
    </source>
</evidence>
<organism evidence="2 3">
    <name type="scientific">Aspergillus transmontanensis</name>
    <dbReference type="NCBI Taxonomy" id="1034304"/>
    <lineage>
        <taxon>Eukaryota</taxon>
        <taxon>Fungi</taxon>
        <taxon>Dikarya</taxon>
        <taxon>Ascomycota</taxon>
        <taxon>Pezizomycotina</taxon>
        <taxon>Eurotiomycetes</taxon>
        <taxon>Eurotiomycetidae</taxon>
        <taxon>Eurotiales</taxon>
        <taxon>Aspergillaceae</taxon>
        <taxon>Aspergillus</taxon>
        <taxon>Aspergillus subgen. Circumdati</taxon>
    </lineage>
</organism>
<name>A0A5N6W4L0_9EURO</name>
<dbReference type="Proteomes" id="UP000325433">
    <property type="component" value="Unassembled WGS sequence"/>
</dbReference>
<feature type="compositionally biased region" description="Basic and acidic residues" evidence="1">
    <location>
        <begin position="101"/>
        <end position="157"/>
    </location>
</feature>
<feature type="compositionally biased region" description="Basic and acidic residues" evidence="1">
    <location>
        <begin position="277"/>
        <end position="300"/>
    </location>
</feature>
<feature type="region of interest" description="Disordered" evidence="1">
    <location>
        <begin position="23"/>
        <end position="505"/>
    </location>
</feature>
<feature type="compositionally biased region" description="Polar residues" evidence="1">
    <location>
        <begin position="445"/>
        <end position="479"/>
    </location>
</feature>
<accession>A0A5N6W4L0</accession>
<feature type="region of interest" description="Disordered" evidence="1">
    <location>
        <begin position="972"/>
        <end position="999"/>
    </location>
</feature>
<reference evidence="3" key="1">
    <citation type="submission" date="2019-04" db="EMBL/GenBank/DDBJ databases">
        <title>Friends and foes A comparative genomics studyof 23 Aspergillus species from section Flavi.</title>
        <authorList>
            <consortium name="DOE Joint Genome Institute"/>
            <person name="Kjaerbolling I."/>
            <person name="Vesth T."/>
            <person name="Frisvad J.C."/>
            <person name="Nybo J.L."/>
            <person name="Theobald S."/>
            <person name="Kildgaard S."/>
            <person name="Isbrandt T."/>
            <person name="Kuo A."/>
            <person name="Sato A."/>
            <person name="Lyhne E.K."/>
            <person name="Kogle M.E."/>
            <person name="Wiebenga A."/>
            <person name="Kun R.S."/>
            <person name="Lubbers R.J."/>
            <person name="Makela M.R."/>
            <person name="Barry K."/>
            <person name="Chovatia M."/>
            <person name="Clum A."/>
            <person name="Daum C."/>
            <person name="Haridas S."/>
            <person name="He G."/>
            <person name="LaButti K."/>
            <person name="Lipzen A."/>
            <person name="Mondo S."/>
            <person name="Riley R."/>
            <person name="Salamov A."/>
            <person name="Simmons B.A."/>
            <person name="Magnuson J.K."/>
            <person name="Henrissat B."/>
            <person name="Mortensen U.H."/>
            <person name="Larsen T.O."/>
            <person name="Devries R.P."/>
            <person name="Grigoriev I.V."/>
            <person name="Machida M."/>
            <person name="Baker S.E."/>
            <person name="Andersen M.R."/>
        </authorList>
    </citation>
    <scope>NUCLEOTIDE SEQUENCE [LARGE SCALE GENOMIC DNA]</scope>
    <source>
        <strain evidence="3">CBS 130015</strain>
    </source>
</reference>
<proteinExistence type="predicted"/>
<dbReference type="Pfam" id="PF20566">
    <property type="entry name" value="Eap1"/>
    <property type="match status" value="1"/>
</dbReference>
<sequence length="1125" mass="123820">MARRYQIDELLWLRSSPLVAKPANLPPVEEWMGPIPDPTTQRKTTGPRDPNNPNETTPRRPSIFETRHVSRNSNSEDIILGPPKTAFASASRIPGKGSIDATERPSRQPDSDDFKNDRLNFRGKFFKDREAGDSNFDRRDGKSDPFTPRRGDRDDWNAGRPRRTFGQDEQERKPRRNGEFDRWESRDINRDRDQQTPNHERGGKDKDSRFFPRRDGQPARARHEGSWFREDGNQDGPDAEEEKTPIRSRDWRRDRHGADRDWTRGAKFEQDPEWLDSNDKEEPRRVHTQEDFERWKERMKAGSSQAPVEEKKETPVDSTPAHAQKPEPRPTDGEIFSSSGTPFQSDTAMERFFGLLGDSKSPQEIATSSPLEAPVVSQATPKKENIPGKPFKSSRFAGLFSPPPGSPAKETDSQLGNKSPTVQPSTTDADQEGFQRILQMLGGSKSRNATPHNDTAQANRPPSLPQAESVQSAISSPSHEQIKRPDPMLMQESSMRSAPPAMDPQAREREHLLRLMQQVRVTPVTNQAPGNHGQPQSAGAVSGMMNMPEMLPPPPGLASAPKAPNFIDDPAIANMQRAEPDQLRRRPANGPPMGYFEDMPFPQGGQVPITPGGSRAPQGQGLPGMGVQRPPGFEHLPPPGWAGHQLPPQQGGGSGPLAPPPGIPTPTRGVNPNFMANMMPMHGNVPPLGERQPFPRGAGGNGSAGFPPPPGMMPPPGYMNGPPPSGFPPMPPNAEALMGLGHGGQGPFDGNPGPQGPPHSSRHLLDMFGQVGAGDARGGMLGDMMEEVDFELCLDIDQYVKDENQVAASRHESKRLSTQSTTDSIKHDNVRTVTIPNPKVRKHGELDSTSDIDEKRTLEPVHHARPCKKLKVANQAESDLEDDHDRTYLDIAIKRITTHHDREILSDADDTDPETRSSTNASTMAINEDTMDLDSDTDAEVHANSSSGSITTSPSHSYIARPSHLFQIFEDPDDSHLESHPGLMSSFTTYSSPDEDKENICDDDAYEQREHTQGMGVNSQMWTRQSNNRFSHAASSRYQGVDGGVDTDEADTDVGEFLTEGGESAREVEMEDVRVSFHSLGAGEASLLPLAFPLPLRIPSPGVSQGGRAGGRRRCFGPRPVVHFE</sequence>
<feature type="compositionally biased region" description="Polar residues" evidence="1">
    <location>
        <begin position="413"/>
        <end position="428"/>
    </location>
</feature>
<evidence type="ECO:0000313" key="3">
    <source>
        <dbReference type="Proteomes" id="UP000325433"/>
    </source>
</evidence>
<dbReference type="AlphaFoldDB" id="A0A5N6W4L0"/>
<gene>
    <name evidence="2" type="ORF">BDV41DRAFT_574822</name>
</gene>
<feature type="region of interest" description="Disordered" evidence="1">
    <location>
        <begin position="611"/>
        <end position="670"/>
    </location>
</feature>
<dbReference type="InterPro" id="IPR046784">
    <property type="entry name" value="Eap1"/>
</dbReference>
<feature type="region of interest" description="Disordered" evidence="1">
    <location>
        <begin position="689"/>
        <end position="714"/>
    </location>
</feature>
<dbReference type="EMBL" id="ML738312">
    <property type="protein sequence ID" value="KAE8315446.1"/>
    <property type="molecule type" value="Genomic_DNA"/>
</dbReference>
<feature type="compositionally biased region" description="Basic and acidic residues" evidence="1">
    <location>
        <begin position="165"/>
        <end position="232"/>
    </location>
</feature>
<feature type="compositionally biased region" description="Low complexity" evidence="1">
    <location>
        <begin position="47"/>
        <end position="61"/>
    </location>
</feature>
<keyword evidence="3" id="KW-1185">Reference proteome</keyword>
<evidence type="ECO:0000256" key="1">
    <source>
        <dbReference type="SAM" id="MobiDB-lite"/>
    </source>
</evidence>
<feature type="compositionally biased region" description="Polar residues" evidence="1">
    <location>
        <begin position="336"/>
        <end position="347"/>
    </location>
</feature>
<feature type="compositionally biased region" description="Polar residues" evidence="1">
    <location>
        <begin position="360"/>
        <end position="370"/>
    </location>
</feature>
<feature type="compositionally biased region" description="Basic and acidic residues" evidence="1">
    <location>
        <begin position="242"/>
        <end position="270"/>
    </location>
</feature>
<protein>
    <submittedName>
        <fullName evidence="2">Uncharacterized protein</fullName>
    </submittedName>
</protein>